<dbReference type="InterPro" id="IPR036291">
    <property type="entry name" value="NAD(P)-bd_dom_sf"/>
</dbReference>
<evidence type="ECO:0000256" key="4">
    <source>
        <dbReference type="ARBA" id="ARBA00017099"/>
    </source>
</evidence>
<evidence type="ECO:0000256" key="5">
    <source>
        <dbReference type="ARBA" id="ARBA00048200"/>
    </source>
</evidence>
<evidence type="ECO:0000259" key="7">
    <source>
        <dbReference type="Pfam" id="PF04321"/>
    </source>
</evidence>
<evidence type="ECO:0000256" key="2">
    <source>
        <dbReference type="ARBA" id="ARBA00010944"/>
    </source>
</evidence>
<dbReference type="SUPFAM" id="SSF51735">
    <property type="entry name" value="NAD(P)-binding Rossmann-fold domains"/>
    <property type="match status" value="1"/>
</dbReference>
<evidence type="ECO:0000313" key="9">
    <source>
        <dbReference type="Proteomes" id="UP001597467"/>
    </source>
</evidence>
<dbReference type="EMBL" id="JBHULM010000011">
    <property type="protein sequence ID" value="MFD2542902.1"/>
    <property type="molecule type" value="Genomic_DNA"/>
</dbReference>
<dbReference type="RefSeq" id="WP_379904251.1">
    <property type="nucleotide sequence ID" value="NZ_JBHULM010000011.1"/>
</dbReference>
<sequence length="286" mass="32663">MITKVLVTGSNGQLAKTIKDLFEKNEDALEFTFVNKKQFDITNTEEIENVFSKNEFHFCVNCAAYTNVEGAEDDEENAFKVNAEAVKNLAEGCKKHDVTLIHISTDYVFDGKANTPYLETDNTNPISVYGKSKLQGEQYIQQIMNNYFIVRTSWLYSYHGKNFLKTIISKAQENADLNIITSQKGTPTNCIDLSAFIYAIITTKSSAYGIYHYTGKGETTWYGFAKQIVKYFNNYDVSKLKPIKSFKTKAERPIYSVLNNSKALQIISKQDTWEESLDQTIKKYFI</sequence>
<name>A0ABW5K1S2_9FLAO</name>
<reference evidence="9" key="1">
    <citation type="journal article" date="2019" name="Int. J. Syst. Evol. Microbiol.">
        <title>The Global Catalogue of Microorganisms (GCM) 10K type strain sequencing project: providing services to taxonomists for standard genome sequencing and annotation.</title>
        <authorList>
            <consortium name="The Broad Institute Genomics Platform"/>
            <consortium name="The Broad Institute Genome Sequencing Center for Infectious Disease"/>
            <person name="Wu L."/>
            <person name="Ma J."/>
        </authorList>
    </citation>
    <scope>NUCLEOTIDE SEQUENCE [LARGE SCALE GENOMIC DNA]</scope>
    <source>
        <strain evidence="9">KCTC 42808</strain>
    </source>
</reference>
<comment type="similarity">
    <text evidence="2 6">Belongs to the dTDP-4-dehydrorhamnose reductase family.</text>
</comment>
<comment type="caution">
    <text evidence="8">The sequence shown here is derived from an EMBL/GenBank/DDBJ whole genome shotgun (WGS) entry which is preliminary data.</text>
</comment>
<organism evidence="8 9">
    <name type="scientific">Lacinutrix gracilariae</name>
    <dbReference type="NCBI Taxonomy" id="1747198"/>
    <lineage>
        <taxon>Bacteria</taxon>
        <taxon>Pseudomonadati</taxon>
        <taxon>Bacteroidota</taxon>
        <taxon>Flavobacteriia</taxon>
        <taxon>Flavobacteriales</taxon>
        <taxon>Flavobacteriaceae</taxon>
        <taxon>Lacinutrix</taxon>
    </lineage>
</organism>
<comment type="function">
    <text evidence="6">Catalyzes the reduction of dTDP-6-deoxy-L-lyxo-4-hexulose to yield dTDP-L-rhamnose.</text>
</comment>
<proteinExistence type="inferred from homology"/>
<gene>
    <name evidence="8" type="primary">rfbD</name>
    <name evidence="8" type="ORF">ACFSSB_11280</name>
</gene>
<keyword evidence="6" id="KW-0521">NADP</keyword>
<dbReference type="CDD" id="cd05254">
    <property type="entry name" value="dTDP_HR_like_SDR_e"/>
    <property type="match status" value="1"/>
</dbReference>
<dbReference type="GO" id="GO:0008831">
    <property type="term" value="F:dTDP-4-dehydrorhamnose reductase activity"/>
    <property type="evidence" value="ECO:0007669"/>
    <property type="project" value="UniProtKB-EC"/>
</dbReference>
<dbReference type="Proteomes" id="UP001597467">
    <property type="component" value="Unassembled WGS sequence"/>
</dbReference>
<keyword evidence="6 8" id="KW-0560">Oxidoreductase</keyword>
<feature type="domain" description="RmlD-like substrate binding" evidence="7">
    <location>
        <begin position="4"/>
        <end position="284"/>
    </location>
</feature>
<keyword evidence="9" id="KW-1185">Reference proteome</keyword>
<dbReference type="PANTHER" id="PTHR10491">
    <property type="entry name" value="DTDP-4-DEHYDRORHAMNOSE REDUCTASE"/>
    <property type="match status" value="1"/>
</dbReference>
<comment type="pathway">
    <text evidence="1 6">Carbohydrate biosynthesis; dTDP-L-rhamnose biosynthesis.</text>
</comment>
<evidence type="ECO:0000256" key="3">
    <source>
        <dbReference type="ARBA" id="ARBA00012929"/>
    </source>
</evidence>
<dbReference type="NCBIfam" id="TIGR01214">
    <property type="entry name" value="rmlD"/>
    <property type="match status" value="1"/>
</dbReference>
<dbReference type="Gene3D" id="3.40.50.720">
    <property type="entry name" value="NAD(P)-binding Rossmann-like Domain"/>
    <property type="match status" value="1"/>
</dbReference>
<accession>A0ABW5K1S2</accession>
<evidence type="ECO:0000256" key="6">
    <source>
        <dbReference type="RuleBase" id="RU364082"/>
    </source>
</evidence>
<dbReference type="Gene3D" id="3.90.25.10">
    <property type="entry name" value="UDP-galactose 4-epimerase, domain 1"/>
    <property type="match status" value="1"/>
</dbReference>
<dbReference type="InterPro" id="IPR029903">
    <property type="entry name" value="RmlD-like-bd"/>
</dbReference>
<comment type="catalytic activity">
    <reaction evidence="5">
        <text>dTDP-beta-L-rhamnose + NADP(+) = dTDP-4-dehydro-beta-L-rhamnose + NADPH + H(+)</text>
        <dbReference type="Rhea" id="RHEA:21796"/>
        <dbReference type="ChEBI" id="CHEBI:15378"/>
        <dbReference type="ChEBI" id="CHEBI:57510"/>
        <dbReference type="ChEBI" id="CHEBI:57783"/>
        <dbReference type="ChEBI" id="CHEBI:58349"/>
        <dbReference type="ChEBI" id="CHEBI:62830"/>
        <dbReference type="EC" id="1.1.1.133"/>
    </reaction>
</comment>
<evidence type="ECO:0000313" key="8">
    <source>
        <dbReference type="EMBL" id="MFD2542902.1"/>
    </source>
</evidence>
<dbReference type="EC" id="1.1.1.133" evidence="3 6"/>
<protein>
    <recommendedName>
        <fullName evidence="4 6">dTDP-4-dehydrorhamnose reductase</fullName>
        <ecNumber evidence="3 6">1.1.1.133</ecNumber>
    </recommendedName>
</protein>
<dbReference type="Pfam" id="PF04321">
    <property type="entry name" value="RmlD_sub_bind"/>
    <property type="match status" value="1"/>
</dbReference>
<evidence type="ECO:0000256" key="1">
    <source>
        <dbReference type="ARBA" id="ARBA00004781"/>
    </source>
</evidence>
<dbReference type="PANTHER" id="PTHR10491:SF4">
    <property type="entry name" value="METHIONINE ADENOSYLTRANSFERASE 2 SUBUNIT BETA"/>
    <property type="match status" value="1"/>
</dbReference>
<dbReference type="InterPro" id="IPR005913">
    <property type="entry name" value="dTDP_dehydrorham_reduct"/>
</dbReference>